<organism evidence="1 2">
    <name type="scientific">Jingyaoa shaoxingensis</name>
    <dbReference type="NCBI Taxonomy" id="2763671"/>
    <lineage>
        <taxon>Bacteria</taxon>
        <taxon>Bacillati</taxon>
        <taxon>Bacillota</taxon>
        <taxon>Clostridia</taxon>
        <taxon>Lachnospirales</taxon>
        <taxon>Lachnospiraceae</taxon>
        <taxon>Jingyaoa</taxon>
    </lineage>
</organism>
<proteinExistence type="predicted"/>
<keyword evidence="1" id="KW-0418">Kinase</keyword>
<sequence>MRLQKVQDQLKEKGWEYRYTEEAGLGSIDFEYRGISYHIWEFDEDGLGAESNIRTAGRTEDFTGPDYEEQIVKLVKERQ</sequence>
<name>A0ABR7N6S8_9FIRM</name>
<dbReference type="EMBL" id="JACRSZ010000001">
    <property type="protein sequence ID" value="MBC8572054.1"/>
    <property type="molecule type" value="Genomic_DNA"/>
</dbReference>
<keyword evidence="1" id="KW-0808">Transferase</keyword>
<evidence type="ECO:0000313" key="2">
    <source>
        <dbReference type="Proteomes" id="UP000657421"/>
    </source>
</evidence>
<comment type="caution">
    <text evidence="1">The sequence shown here is derived from an EMBL/GenBank/DDBJ whole genome shotgun (WGS) entry which is preliminary data.</text>
</comment>
<gene>
    <name evidence="1" type="ORF">H8716_02965</name>
</gene>
<dbReference type="RefSeq" id="WP_249307023.1">
    <property type="nucleotide sequence ID" value="NZ_JACRSZ010000001.1"/>
</dbReference>
<reference evidence="1 2" key="1">
    <citation type="submission" date="2020-08" db="EMBL/GenBank/DDBJ databases">
        <title>Genome public.</title>
        <authorList>
            <person name="Liu C."/>
            <person name="Sun Q."/>
        </authorList>
    </citation>
    <scope>NUCLEOTIDE SEQUENCE [LARGE SCALE GENOMIC DNA]</scope>
    <source>
        <strain evidence="1 2">NSJ-46</strain>
    </source>
</reference>
<keyword evidence="2" id="KW-1185">Reference proteome</keyword>
<accession>A0ABR7N6S8</accession>
<dbReference type="GO" id="GO:0016301">
    <property type="term" value="F:kinase activity"/>
    <property type="evidence" value="ECO:0007669"/>
    <property type="project" value="UniProtKB-KW"/>
</dbReference>
<dbReference type="Proteomes" id="UP000657421">
    <property type="component" value="Unassembled WGS sequence"/>
</dbReference>
<evidence type="ECO:0000313" key="1">
    <source>
        <dbReference type="EMBL" id="MBC8572054.1"/>
    </source>
</evidence>
<protein>
    <submittedName>
        <fullName evidence="1">Kinase</fullName>
    </submittedName>
</protein>